<feature type="transmembrane region" description="Helical" evidence="8">
    <location>
        <begin position="138"/>
        <end position="158"/>
    </location>
</feature>
<feature type="region of interest" description="Disordered" evidence="7">
    <location>
        <begin position="1"/>
        <end position="44"/>
    </location>
</feature>
<reference evidence="10 11" key="1">
    <citation type="journal article" date="2018" name="Nat. Ecol. Evol.">
        <title>Pezizomycetes genomes reveal the molecular basis of ectomycorrhizal truffle lifestyle.</title>
        <authorList>
            <person name="Murat C."/>
            <person name="Payen T."/>
            <person name="Noel B."/>
            <person name="Kuo A."/>
            <person name="Morin E."/>
            <person name="Chen J."/>
            <person name="Kohler A."/>
            <person name="Krizsan K."/>
            <person name="Balestrini R."/>
            <person name="Da Silva C."/>
            <person name="Montanini B."/>
            <person name="Hainaut M."/>
            <person name="Levati E."/>
            <person name="Barry K.W."/>
            <person name="Belfiori B."/>
            <person name="Cichocki N."/>
            <person name="Clum A."/>
            <person name="Dockter R.B."/>
            <person name="Fauchery L."/>
            <person name="Guy J."/>
            <person name="Iotti M."/>
            <person name="Le Tacon F."/>
            <person name="Lindquist E.A."/>
            <person name="Lipzen A."/>
            <person name="Malagnac F."/>
            <person name="Mello A."/>
            <person name="Molinier V."/>
            <person name="Miyauchi S."/>
            <person name="Poulain J."/>
            <person name="Riccioni C."/>
            <person name="Rubini A."/>
            <person name="Sitrit Y."/>
            <person name="Splivallo R."/>
            <person name="Traeger S."/>
            <person name="Wang M."/>
            <person name="Zifcakova L."/>
            <person name="Wipf D."/>
            <person name="Zambonelli A."/>
            <person name="Paolocci F."/>
            <person name="Nowrousian M."/>
            <person name="Ottonello S."/>
            <person name="Baldrian P."/>
            <person name="Spatafora J.W."/>
            <person name="Henrissat B."/>
            <person name="Nagy L.G."/>
            <person name="Aury J.M."/>
            <person name="Wincker P."/>
            <person name="Grigoriev I.V."/>
            <person name="Bonfante P."/>
            <person name="Martin F.M."/>
        </authorList>
    </citation>
    <scope>NUCLEOTIDE SEQUENCE [LARGE SCALE GENOMIC DNA]</scope>
    <source>
        <strain evidence="10 11">CCBAS932</strain>
    </source>
</reference>
<keyword evidence="10" id="KW-0762">Sugar transport</keyword>
<feature type="transmembrane region" description="Helical" evidence="8">
    <location>
        <begin position="342"/>
        <end position="363"/>
    </location>
</feature>
<dbReference type="InterPro" id="IPR005828">
    <property type="entry name" value="MFS_sugar_transport-like"/>
</dbReference>
<evidence type="ECO:0000259" key="9">
    <source>
        <dbReference type="PROSITE" id="PS50850"/>
    </source>
</evidence>
<keyword evidence="3" id="KW-0813">Transport</keyword>
<evidence type="ECO:0000313" key="11">
    <source>
        <dbReference type="Proteomes" id="UP000277580"/>
    </source>
</evidence>
<dbReference type="PROSITE" id="PS50850">
    <property type="entry name" value="MFS"/>
    <property type="match status" value="1"/>
</dbReference>
<evidence type="ECO:0000256" key="5">
    <source>
        <dbReference type="ARBA" id="ARBA00022989"/>
    </source>
</evidence>
<dbReference type="Pfam" id="PF00083">
    <property type="entry name" value="Sugar_tr"/>
    <property type="match status" value="1"/>
</dbReference>
<dbReference type="InParanoid" id="A0A3N4KX58"/>
<evidence type="ECO:0000256" key="8">
    <source>
        <dbReference type="SAM" id="Phobius"/>
    </source>
</evidence>
<feature type="transmembrane region" description="Helical" evidence="8">
    <location>
        <begin position="70"/>
        <end position="93"/>
    </location>
</feature>
<accession>A0A3N4KX58</accession>
<dbReference type="FunFam" id="1.20.1250.20:FF:000171">
    <property type="entry name" value="MFS general substrate transporter"/>
    <property type="match status" value="1"/>
</dbReference>
<dbReference type="EMBL" id="ML119119">
    <property type="protein sequence ID" value="RPB14058.1"/>
    <property type="molecule type" value="Genomic_DNA"/>
</dbReference>
<keyword evidence="4 8" id="KW-0812">Transmembrane</keyword>
<evidence type="ECO:0000256" key="1">
    <source>
        <dbReference type="ARBA" id="ARBA00004141"/>
    </source>
</evidence>
<dbReference type="PANTHER" id="PTHR23511">
    <property type="entry name" value="SYNAPTIC VESICLE GLYCOPROTEIN 2"/>
    <property type="match status" value="1"/>
</dbReference>
<sequence length="533" mass="57396">MDANETTGIPEDDKIRILNDSTPDDSPTTPASPGRETITPPGTVDPVYEAKAQVLNDAMLEIGFGRYHKALFLVAGFGWMADNLWPQVTAIILPAVVNELRPEKVVYLSLAQTLGLAVGAAGWGVGSDIIGRRWAFNMTLLITGVFGLVAGAAPNFGALAAFDALWSLGVGGNLPVDSAVFLEFIPGTHQYLLTVMSVWWAFGQLLASAVAWPLMANFACESAEGCTRSANMGWRYFVFTMGGFTLVMFLIRFFVFELHESPKFLMSRGKDAEAVKSIHAVAKYNKVVSTLTVEHLARIDAKAENSANRRGPRYATIGAAVERNLQRFNLEHIRSLFTTPRLAFSTSLVIVLWGIIGLAYPLYNSFLPYFLASRGAQIDDGSPSTTFRNYLIIAVCGIPGSIIAGLAVELPLLGRKGAMSISTILSGIFLFATTTARTSNALLGWNCGYALSSAAMYGILYSYTPEIFPTRSRGTGNGLAATANRVCGIFAPVVAMYADLETPVPVYVSGVLFLVAGVLMLAFPYETLGRVSI</sequence>
<keyword evidence="5 8" id="KW-1133">Transmembrane helix</keyword>
<evidence type="ECO:0000313" key="10">
    <source>
        <dbReference type="EMBL" id="RPB14058.1"/>
    </source>
</evidence>
<dbReference type="InterPro" id="IPR036259">
    <property type="entry name" value="MFS_trans_sf"/>
</dbReference>
<feature type="transmembrane region" description="Helical" evidence="8">
    <location>
        <begin position="390"/>
        <end position="410"/>
    </location>
</feature>
<feature type="transmembrane region" description="Helical" evidence="8">
    <location>
        <begin position="191"/>
        <end position="214"/>
    </location>
</feature>
<name>A0A3N4KX58_9PEZI</name>
<evidence type="ECO:0000256" key="6">
    <source>
        <dbReference type="ARBA" id="ARBA00023136"/>
    </source>
</evidence>
<feature type="compositionally biased region" description="Low complexity" evidence="7">
    <location>
        <begin position="20"/>
        <end position="33"/>
    </location>
</feature>
<dbReference type="GO" id="GO:0022857">
    <property type="term" value="F:transmembrane transporter activity"/>
    <property type="evidence" value="ECO:0007669"/>
    <property type="project" value="InterPro"/>
</dbReference>
<evidence type="ECO:0000256" key="2">
    <source>
        <dbReference type="ARBA" id="ARBA00008335"/>
    </source>
</evidence>
<feature type="transmembrane region" description="Helical" evidence="8">
    <location>
        <begin position="105"/>
        <end position="126"/>
    </location>
</feature>
<dbReference type="InterPro" id="IPR020846">
    <property type="entry name" value="MFS_dom"/>
</dbReference>
<gene>
    <name evidence="10" type="ORF">P167DRAFT_572613</name>
</gene>
<dbReference type="PANTHER" id="PTHR23511:SF12">
    <property type="entry name" value="TRANSPORTER, PUTATIVE (AFU_ORTHOLOGUE AFUA_7G01740)-RELATED"/>
    <property type="match status" value="1"/>
</dbReference>
<protein>
    <submittedName>
        <fullName evidence="10">Putative sugar transporter</fullName>
    </submittedName>
</protein>
<dbReference type="OrthoDB" id="4139357at2759"/>
<evidence type="ECO:0000256" key="3">
    <source>
        <dbReference type="ARBA" id="ARBA00022448"/>
    </source>
</evidence>
<dbReference type="SUPFAM" id="SSF103473">
    <property type="entry name" value="MFS general substrate transporter"/>
    <property type="match status" value="1"/>
</dbReference>
<comment type="similarity">
    <text evidence="2">Belongs to the major facilitator superfamily.</text>
</comment>
<feature type="transmembrane region" description="Helical" evidence="8">
    <location>
        <begin position="442"/>
        <end position="464"/>
    </location>
</feature>
<proteinExistence type="inferred from homology"/>
<feature type="domain" description="Major facilitator superfamily (MFS) profile" evidence="9">
    <location>
        <begin position="71"/>
        <end position="528"/>
    </location>
</feature>
<feature type="transmembrane region" description="Helical" evidence="8">
    <location>
        <begin position="504"/>
        <end position="523"/>
    </location>
</feature>
<evidence type="ECO:0000256" key="7">
    <source>
        <dbReference type="SAM" id="MobiDB-lite"/>
    </source>
</evidence>
<dbReference type="CDD" id="cd17316">
    <property type="entry name" value="MFS_SV2_like"/>
    <property type="match status" value="1"/>
</dbReference>
<feature type="transmembrane region" description="Helical" evidence="8">
    <location>
        <begin position="417"/>
        <end position="436"/>
    </location>
</feature>
<feature type="transmembrane region" description="Helical" evidence="8">
    <location>
        <begin position="234"/>
        <end position="255"/>
    </location>
</feature>
<keyword evidence="6 8" id="KW-0472">Membrane</keyword>
<comment type="subcellular location">
    <subcellularLocation>
        <location evidence="1">Membrane</location>
        <topology evidence="1">Multi-pass membrane protein</topology>
    </subcellularLocation>
</comment>
<keyword evidence="11" id="KW-1185">Reference proteome</keyword>
<organism evidence="10 11">
    <name type="scientific">Morchella conica CCBAS932</name>
    <dbReference type="NCBI Taxonomy" id="1392247"/>
    <lineage>
        <taxon>Eukaryota</taxon>
        <taxon>Fungi</taxon>
        <taxon>Dikarya</taxon>
        <taxon>Ascomycota</taxon>
        <taxon>Pezizomycotina</taxon>
        <taxon>Pezizomycetes</taxon>
        <taxon>Pezizales</taxon>
        <taxon>Morchellaceae</taxon>
        <taxon>Morchella</taxon>
    </lineage>
</organism>
<dbReference type="Proteomes" id="UP000277580">
    <property type="component" value="Unassembled WGS sequence"/>
</dbReference>
<dbReference type="GO" id="GO:0016020">
    <property type="term" value="C:membrane"/>
    <property type="evidence" value="ECO:0007669"/>
    <property type="project" value="UniProtKB-SubCell"/>
</dbReference>
<dbReference type="Gene3D" id="1.20.1250.20">
    <property type="entry name" value="MFS general substrate transporter like domains"/>
    <property type="match status" value="1"/>
</dbReference>
<dbReference type="AlphaFoldDB" id="A0A3N4KX58"/>
<evidence type="ECO:0000256" key="4">
    <source>
        <dbReference type="ARBA" id="ARBA00022692"/>
    </source>
</evidence>